<feature type="signal peptide" evidence="4">
    <location>
        <begin position="1"/>
        <end position="28"/>
    </location>
</feature>
<proteinExistence type="inferred from homology"/>
<reference evidence="6 7" key="1">
    <citation type="submission" date="2020-01" db="EMBL/GenBank/DDBJ databases">
        <title>Kibdelosporangium persica a novel Actinomycetes from a hot desert in Iran.</title>
        <authorList>
            <person name="Safaei N."/>
            <person name="Zaburannyi N."/>
            <person name="Mueller R."/>
            <person name="Wink J."/>
        </authorList>
    </citation>
    <scope>NUCLEOTIDE SEQUENCE [LARGE SCALE GENOMIC DNA]</scope>
    <source>
        <strain evidence="6 7">4NS15</strain>
    </source>
</reference>
<dbReference type="Pfam" id="PF13561">
    <property type="entry name" value="adh_short_C2"/>
    <property type="match status" value="1"/>
</dbReference>
<evidence type="ECO:0000313" key="7">
    <source>
        <dbReference type="Proteomes" id="UP000763557"/>
    </source>
</evidence>
<dbReference type="SUPFAM" id="SSF51735">
    <property type="entry name" value="NAD(P)-binding Rossmann-fold domains"/>
    <property type="match status" value="1"/>
</dbReference>
<dbReference type="InterPro" id="IPR036291">
    <property type="entry name" value="NAD(P)-bd_dom_sf"/>
</dbReference>
<dbReference type="PANTHER" id="PTHR24321:SF8">
    <property type="entry name" value="ESTRADIOL 17-BETA-DEHYDROGENASE 8-RELATED"/>
    <property type="match status" value="1"/>
</dbReference>
<evidence type="ECO:0000256" key="3">
    <source>
        <dbReference type="ARBA" id="ARBA00023027"/>
    </source>
</evidence>
<name>A0ABX2F177_9PSEU</name>
<dbReference type="PRINTS" id="PR00081">
    <property type="entry name" value="GDHRDH"/>
</dbReference>
<dbReference type="InterPro" id="IPR006311">
    <property type="entry name" value="TAT_signal"/>
</dbReference>
<accession>A0ABX2F177</accession>
<evidence type="ECO:0000256" key="2">
    <source>
        <dbReference type="ARBA" id="ARBA00023002"/>
    </source>
</evidence>
<gene>
    <name evidence="6" type="ORF">GC106_20950</name>
</gene>
<comment type="similarity">
    <text evidence="1">Belongs to the short-chain dehydrogenases/reductases (SDR) family.</text>
</comment>
<evidence type="ECO:0000256" key="1">
    <source>
        <dbReference type="ARBA" id="ARBA00006484"/>
    </source>
</evidence>
<organism evidence="6 7">
    <name type="scientific">Kibdelosporangium persicum</name>
    <dbReference type="NCBI Taxonomy" id="2698649"/>
    <lineage>
        <taxon>Bacteria</taxon>
        <taxon>Bacillati</taxon>
        <taxon>Actinomycetota</taxon>
        <taxon>Actinomycetes</taxon>
        <taxon>Pseudonocardiales</taxon>
        <taxon>Pseudonocardiaceae</taxon>
        <taxon>Kibdelosporangium</taxon>
    </lineage>
</organism>
<dbReference type="PROSITE" id="PS51318">
    <property type="entry name" value="TAT"/>
    <property type="match status" value="1"/>
</dbReference>
<keyword evidence="7" id="KW-1185">Reference proteome</keyword>
<dbReference type="EMBL" id="JAAATY010000005">
    <property type="protein sequence ID" value="NRN64889.1"/>
    <property type="molecule type" value="Genomic_DNA"/>
</dbReference>
<feature type="chain" id="PRO_5045342944" evidence="4">
    <location>
        <begin position="29"/>
        <end position="296"/>
    </location>
</feature>
<keyword evidence="2" id="KW-0560">Oxidoreductase</keyword>
<dbReference type="PANTHER" id="PTHR24321">
    <property type="entry name" value="DEHYDROGENASES, SHORT CHAIN"/>
    <property type="match status" value="1"/>
</dbReference>
<keyword evidence="3" id="KW-0520">NAD</keyword>
<dbReference type="Gene3D" id="3.40.50.720">
    <property type="entry name" value="NAD(P)-binding Rossmann-like Domain"/>
    <property type="match status" value="1"/>
</dbReference>
<dbReference type="RefSeq" id="WP_173127918.1">
    <property type="nucleotide sequence ID" value="NZ_CBCSGW010000102.1"/>
</dbReference>
<dbReference type="CDD" id="cd05233">
    <property type="entry name" value="SDR_c"/>
    <property type="match status" value="1"/>
</dbReference>
<evidence type="ECO:0000313" key="6">
    <source>
        <dbReference type="EMBL" id="NRN64889.1"/>
    </source>
</evidence>
<dbReference type="SMART" id="SM00822">
    <property type="entry name" value="PKS_KR"/>
    <property type="match status" value="1"/>
</dbReference>
<protein>
    <submittedName>
        <fullName evidence="6">NADP-dependent 3-hydroxy acid dehydrogenase YdfG</fullName>
    </submittedName>
</protein>
<sequence>MGTPTRRAVLGGVAAAAGLGALATPAAAGPQRGRFAGKVVLITGATSGIGEATARAFAAAGARVAFCGRRANLGRAVEHAIRSSGGEATYIQADVREPSSVQHFVDSAVRRYGRLDIAFNNAGVQISAPLHKVTVEQWDDVTDTNARGVFLSMKYQIPHMLATGGHIIVNSSVGAVVGRPGLSTYQATKQAVQALVKSAALEYGGQGIRVNAILPGITDTAMIRPAGLDDATWQSALVFLGQENVDGLKRTATPAMIASAVLGLAGDEFAYLTGASVPVDGGIAAGRRMIVPPMPA</sequence>
<dbReference type="InterPro" id="IPR057326">
    <property type="entry name" value="KR_dom"/>
</dbReference>
<comment type="caution">
    <text evidence="6">The sequence shown here is derived from an EMBL/GenBank/DDBJ whole genome shotgun (WGS) entry which is preliminary data.</text>
</comment>
<keyword evidence="4" id="KW-0732">Signal</keyword>
<dbReference type="Proteomes" id="UP000763557">
    <property type="component" value="Unassembled WGS sequence"/>
</dbReference>
<dbReference type="PRINTS" id="PR00080">
    <property type="entry name" value="SDRFAMILY"/>
</dbReference>
<evidence type="ECO:0000259" key="5">
    <source>
        <dbReference type="SMART" id="SM00822"/>
    </source>
</evidence>
<evidence type="ECO:0000256" key="4">
    <source>
        <dbReference type="SAM" id="SignalP"/>
    </source>
</evidence>
<feature type="domain" description="Ketoreductase" evidence="5">
    <location>
        <begin position="38"/>
        <end position="220"/>
    </location>
</feature>
<dbReference type="InterPro" id="IPR002347">
    <property type="entry name" value="SDR_fam"/>
</dbReference>